<evidence type="ECO:0000313" key="2">
    <source>
        <dbReference type="Proteomes" id="UP000229459"/>
    </source>
</evidence>
<dbReference type="AlphaFoldDB" id="A0A2H0B744"/>
<dbReference type="EMBL" id="PCSR01000017">
    <property type="protein sequence ID" value="PIP53466.1"/>
    <property type="molecule type" value="Genomic_DNA"/>
</dbReference>
<accession>A0A2H0B744</accession>
<gene>
    <name evidence="1" type="ORF">COX08_00830</name>
</gene>
<proteinExistence type="predicted"/>
<comment type="caution">
    <text evidence="1">The sequence shown here is derived from an EMBL/GenBank/DDBJ whole genome shotgun (WGS) entry which is preliminary data.</text>
</comment>
<reference evidence="1 2" key="1">
    <citation type="submission" date="2017-09" db="EMBL/GenBank/DDBJ databases">
        <title>Depth-based differentiation of microbial function through sediment-hosted aquifers and enrichment of novel symbionts in the deep terrestrial subsurface.</title>
        <authorList>
            <person name="Probst A.J."/>
            <person name="Ladd B."/>
            <person name="Jarett J.K."/>
            <person name="Geller-Mcgrath D.E."/>
            <person name="Sieber C.M."/>
            <person name="Emerson J.B."/>
            <person name="Anantharaman K."/>
            <person name="Thomas B.C."/>
            <person name="Malmstrom R."/>
            <person name="Stieglmeier M."/>
            <person name="Klingl A."/>
            <person name="Woyke T."/>
            <person name="Ryan C.M."/>
            <person name="Banfield J.F."/>
        </authorList>
    </citation>
    <scope>NUCLEOTIDE SEQUENCE [LARGE SCALE GENOMIC DNA]</scope>
    <source>
        <strain evidence="1">CG23_combo_of_CG06-09_8_20_14_all_34_8</strain>
    </source>
</reference>
<name>A0A2H0B744_9BACT</name>
<organism evidence="1 2">
    <name type="scientific">Candidatus Beckwithbacteria bacterium CG23_combo_of_CG06-09_8_20_14_all_34_8</name>
    <dbReference type="NCBI Taxonomy" id="1974497"/>
    <lineage>
        <taxon>Bacteria</taxon>
        <taxon>Candidatus Beckwithiibacteriota</taxon>
    </lineage>
</organism>
<dbReference type="Proteomes" id="UP000229459">
    <property type="component" value="Unassembled WGS sequence"/>
</dbReference>
<evidence type="ECO:0000313" key="1">
    <source>
        <dbReference type="EMBL" id="PIP53466.1"/>
    </source>
</evidence>
<protein>
    <submittedName>
        <fullName evidence="1">Uncharacterized protein</fullName>
    </submittedName>
</protein>
<sequence length="64" mass="7308">MKDEFAKLFSETEIFKVIKFCEAFVLFAFVGETMSAVGKVMSIVRFLVEAEEQVSEESHNVILK</sequence>